<dbReference type="EMBL" id="RBIZ01000003">
    <property type="protein sequence ID" value="RKR64948.1"/>
    <property type="molecule type" value="Genomic_DNA"/>
</dbReference>
<organism evidence="1 2">
    <name type="scientific">Yokenella regensburgei</name>
    <dbReference type="NCBI Taxonomy" id="158877"/>
    <lineage>
        <taxon>Bacteria</taxon>
        <taxon>Pseudomonadati</taxon>
        <taxon>Pseudomonadota</taxon>
        <taxon>Gammaproteobacteria</taxon>
        <taxon>Enterobacterales</taxon>
        <taxon>Enterobacteriaceae</taxon>
        <taxon>Yokenella</taxon>
    </lineage>
</organism>
<name>A0ABX9S292_9ENTR</name>
<evidence type="ECO:0000313" key="1">
    <source>
        <dbReference type="EMBL" id="RKR64948.1"/>
    </source>
</evidence>
<gene>
    <name evidence="1" type="ORF">C7387_1660</name>
</gene>
<accession>A0ABX9S292</accession>
<comment type="caution">
    <text evidence="1">The sequence shown here is derived from an EMBL/GenBank/DDBJ whole genome shotgun (WGS) entry which is preliminary data.</text>
</comment>
<protein>
    <submittedName>
        <fullName evidence="1">Uncharacterized protein</fullName>
    </submittedName>
</protein>
<proteinExistence type="predicted"/>
<reference evidence="1 2" key="1">
    <citation type="submission" date="2018-10" db="EMBL/GenBank/DDBJ databases">
        <title>Genomic Encyclopedia of Type Strains, Phase IV (KMG-IV): sequencing the most valuable type-strain genomes for metagenomic binning, comparative biology and taxonomic classification.</title>
        <authorList>
            <person name="Goeker M."/>
        </authorList>
    </citation>
    <scope>NUCLEOTIDE SEQUENCE [LARGE SCALE GENOMIC DNA]</scope>
    <source>
        <strain evidence="1 2">DSM 5079</strain>
    </source>
</reference>
<keyword evidence="2" id="KW-1185">Reference proteome</keyword>
<evidence type="ECO:0000313" key="2">
    <source>
        <dbReference type="Proteomes" id="UP000267341"/>
    </source>
</evidence>
<dbReference type="Proteomes" id="UP000267341">
    <property type="component" value="Unassembled WGS sequence"/>
</dbReference>
<sequence length="46" mass="5394">MDNHCNLVKKALMLHLEIDMNNFTLTITIGFRNFDIVNLSGTHYER</sequence>